<dbReference type="EMBL" id="CM035423">
    <property type="protein sequence ID" value="KAH7365210.1"/>
    <property type="molecule type" value="Genomic_DNA"/>
</dbReference>
<evidence type="ECO:0000313" key="2">
    <source>
        <dbReference type="Proteomes" id="UP000825935"/>
    </source>
</evidence>
<comment type="caution">
    <text evidence="1">The sequence shown here is derived from an EMBL/GenBank/DDBJ whole genome shotgun (WGS) entry which is preliminary data.</text>
</comment>
<keyword evidence="2" id="KW-1185">Reference proteome</keyword>
<protein>
    <submittedName>
        <fullName evidence="1">Uncharacterized protein</fullName>
    </submittedName>
</protein>
<organism evidence="1 2">
    <name type="scientific">Ceratopteris richardii</name>
    <name type="common">Triangle waterfern</name>
    <dbReference type="NCBI Taxonomy" id="49495"/>
    <lineage>
        <taxon>Eukaryota</taxon>
        <taxon>Viridiplantae</taxon>
        <taxon>Streptophyta</taxon>
        <taxon>Embryophyta</taxon>
        <taxon>Tracheophyta</taxon>
        <taxon>Polypodiopsida</taxon>
        <taxon>Polypodiidae</taxon>
        <taxon>Polypodiales</taxon>
        <taxon>Pteridineae</taxon>
        <taxon>Pteridaceae</taxon>
        <taxon>Parkerioideae</taxon>
        <taxon>Ceratopteris</taxon>
    </lineage>
</organism>
<reference evidence="1" key="1">
    <citation type="submission" date="2021-08" db="EMBL/GenBank/DDBJ databases">
        <title>WGS assembly of Ceratopteris richardii.</title>
        <authorList>
            <person name="Marchant D.B."/>
            <person name="Chen G."/>
            <person name="Jenkins J."/>
            <person name="Shu S."/>
            <person name="Leebens-Mack J."/>
            <person name="Grimwood J."/>
            <person name="Schmutz J."/>
            <person name="Soltis P."/>
            <person name="Soltis D."/>
            <person name="Chen Z.-H."/>
        </authorList>
    </citation>
    <scope>NUCLEOTIDE SEQUENCE</scope>
    <source>
        <strain evidence="1">Whitten #5841</strain>
        <tissue evidence="1">Leaf</tissue>
    </source>
</reference>
<dbReference type="Proteomes" id="UP000825935">
    <property type="component" value="Chromosome 18"/>
</dbReference>
<name>A0A8T2SR03_CERRI</name>
<gene>
    <name evidence="1" type="ORF">KP509_18G014000</name>
</gene>
<proteinExistence type="predicted"/>
<dbReference type="AlphaFoldDB" id="A0A8T2SR03"/>
<sequence>MLTPVCFPHKTSCKLKLVSLFHRRPDIKILCFVEGEDHTLLFPEQCIDSAYLPSHESSTLASDSSQITALVQSATATSGTIARVTRVSYQTQAMPIAKPSINLASNADSNPSVY</sequence>
<evidence type="ECO:0000313" key="1">
    <source>
        <dbReference type="EMBL" id="KAH7365210.1"/>
    </source>
</evidence>
<accession>A0A8T2SR03</accession>